<gene>
    <name evidence="1" type="ordered locus">Cycma_4923</name>
</gene>
<accession>G0J7F4</accession>
<evidence type="ECO:0000313" key="2">
    <source>
        <dbReference type="Proteomes" id="UP000001635"/>
    </source>
</evidence>
<dbReference type="KEGG" id="cmr:Cycma_4923"/>
<dbReference type="AlphaFoldDB" id="G0J7F4"/>
<dbReference type="EMBL" id="CP002955">
    <property type="protein sequence ID" value="AEL28608.1"/>
    <property type="molecule type" value="Genomic_DNA"/>
</dbReference>
<protein>
    <submittedName>
        <fullName evidence="1">Uncharacterized protein</fullName>
    </submittedName>
</protein>
<reference evidence="2" key="1">
    <citation type="submission" date="2011-07" db="EMBL/GenBank/DDBJ databases">
        <title>The complete genome of Cyclobacterium marinum DSM 745.</title>
        <authorList>
            <person name="Lucas S."/>
            <person name="Han J."/>
            <person name="Lapidus A."/>
            <person name="Bruce D."/>
            <person name="Goodwin L."/>
            <person name="Pitluck S."/>
            <person name="Peters L."/>
            <person name="Kyrpides N."/>
            <person name="Mavromatis K."/>
            <person name="Ivanova N."/>
            <person name="Ovchinnikova G."/>
            <person name="Chertkov O."/>
            <person name="Detter J.C."/>
            <person name="Tapia R."/>
            <person name="Han C."/>
            <person name="Land M."/>
            <person name="Hauser L."/>
            <person name="Markowitz V."/>
            <person name="Cheng J.-F."/>
            <person name="Hugenholtz P."/>
            <person name="Woyke T."/>
            <person name="Wu D."/>
            <person name="Tindall B."/>
            <person name="Schuetze A."/>
            <person name="Brambilla E."/>
            <person name="Klenk H.-P."/>
            <person name="Eisen J.A."/>
        </authorList>
    </citation>
    <scope>NUCLEOTIDE SEQUENCE [LARGE SCALE GENOMIC DNA]</scope>
    <source>
        <strain evidence="2">ATCC 25205 / DSM 745 / LMG 13164 / NCIMB 1802</strain>
    </source>
</reference>
<sequence length="33" mass="3875">MIFNFNIEKIYGKVNVNKILLIESNLKFIGFLT</sequence>
<dbReference type="Proteomes" id="UP000001635">
    <property type="component" value="Chromosome"/>
</dbReference>
<organism evidence="1 2">
    <name type="scientific">Cyclobacterium marinum (strain ATCC 25205 / DSM 745 / LMG 13164 / NCIMB 1802)</name>
    <name type="common">Flectobacillus marinus</name>
    <dbReference type="NCBI Taxonomy" id="880070"/>
    <lineage>
        <taxon>Bacteria</taxon>
        <taxon>Pseudomonadati</taxon>
        <taxon>Bacteroidota</taxon>
        <taxon>Cytophagia</taxon>
        <taxon>Cytophagales</taxon>
        <taxon>Cyclobacteriaceae</taxon>
        <taxon>Cyclobacterium</taxon>
    </lineage>
</organism>
<evidence type="ECO:0000313" key="1">
    <source>
        <dbReference type="EMBL" id="AEL28608.1"/>
    </source>
</evidence>
<dbReference type="STRING" id="880070.Cycma_4923"/>
<keyword evidence="2" id="KW-1185">Reference proteome</keyword>
<name>G0J7F4_CYCMS</name>
<proteinExistence type="predicted"/>
<dbReference type="HOGENOM" id="CLU_3381489_0_0_10"/>